<dbReference type="Gene3D" id="1.20.1250.20">
    <property type="entry name" value="MFS general substrate transporter like domains"/>
    <property type="match status" value="1"/>
</dbReference>
<proteinExistence type="inferred from homology"/>
<evidence type="ECO:0000313" key="10">
    <source>
        <dbReference type="Proteomes" id="UP001141253"/>
    </source>
</evidence>
<dbReference type="NCBIfam" id="TIGR00788">
    <property type="entry name" value="fbt"/>
    <property type="match status" value="1"/>
</dbReference>
<evidence type="ECO:0000256" key="8">
    <source>
        <dbReference type="SAM" id="Phobius"/>
    </source>
</evidence>
<name>A0ABQ9A0Q8_9ROSI</name>
<feature type="transmembrane region" description="Helical" evidence="8">
    <location>
        <begin position="279"/>
        <end position="298"/>
    </location>
</feature>
<dbReference type="PANTHER" id="PTHR31585:SF12">
    <property type="entry name" value="FOLATE-BIOPTERIN TRANSPORTER 9, CHLOROPLASTIC-RELATED"/>
    <property type="match status" value="1"/>
</dbReference>
<evidence type="ECO:0000256" key="4">
    <source>
        <dbReference type="ARBA" id="ARBA00022692"/>
    </source>
</evidence>
<evidence type="ECO:0000313" key="9">
    <source>
        <dbReference type="EMBL" id="KAJ6321530.1"/>
    </source>
</evidence>
<sequence length="450" mass="48844">MIPLSIASRSPVTKLSPDNPKTQISSSTKPADAGFVWVWVLDAGGLGGFPWLALNFHMAHNLNLDPSKLQLLQITGNLPMVAKPLYGLLSDAFYIGGAHRVPYILIGVFLQVLGWGPLVLAREALPILMPCILISNLGASITEVAKDALVTEYGQKNRIEGLQSYAFMALAVGGILGNLLGEPSNPSLVKASMWENIRKQLSDLKTALNEDSISRPLTWIVASIATVPILSGSIFCYQTQCLNLDPSIIGMSRVIGQLMLLSMTVLYDRYWKEVPMRKLVGAVQILYASSLLLDFVLVRQINLKLGISNEVFACCFSGLAEILAQFKLLPFSLLLASLCPQGCEGSLTSFLASSLCLSSIVGGFLGVGLASLIGITSGDYSSLPAGILVQFLAALLPLGWIHRVPMSKPIAEKERKQGASKRTRKNRRVGRVLLGSIYVYRRERESDSKR</sequence>
<protein>
    <recommendedName>
        <fullName evidence="11">FBT8</fullName>
    </recommendedName>
</protein>
<feature type="transmembrane region" description="Helical" evidence="8">
    <location>
        <begin position="103"/>
        <end position="121"/>
    </location>
</feature>
<feature type="transmembrane region" description="Helical" evidence="8">
    <location>
        <begin position="355"/>
        <end position="375"/>
    </location>
</feature>
<comment type="caution">
    <text evidence="9">The sequence shown here is derived from an EMBL/GenBank/DDBJ whole genome shotgun (WGS) entry which is preliminary data.</text>
</comment>
<dbReference type="Proteomes" id="UP001141253">
    <property type="component" value="Chromosome 8"/>
</dbReference>
<keyword evidence="10" id="KW-1185">Reference proteome</keyword>
<feature type="compositionally biased region" description="Polar residues" evidence="7">
    <location>
        <begin position="19"/>
        <end position="28"/>
    </location>
</feature>
<evidence type="ECO:0000256" key="5">
    <source>
        <dbReference type="ARBA" id="ARBA00022989"/>
    </source>
</evidence>
<feature type="transmembrane region" description="Helical" evidence="8">
    <location>
        <begin position="35"/>
        <end position="54"/>
    </location>
</feature>
<keyword evidence="4 8" id="KW-0812">Transmembrane</keyword>
<comment type="similarity">
    <text evidence="2">Belongs to the major facilitator superfamily. Folate-biopterin transporter (TC 2.A.71) family.</text>
</comment>
<feature type="transmembrane region" description="Helical" evidence="8">
    <location>
        <begin position="381"/>
        <end position="401"/>
    </location>
</feature>
<evidence type="ECO:0000256" key="1">
    <source>
        <dbReference type="ARBA" id="ARBA00004141"/>
    </source>
</evidence>
<dbReference type="SUPFAM" id="SSF103473">
    <property type="entry name" value="MFS general substrate transporter"/>
    <property type="match status" value="1"/>
</dbReference>
<keyword evidence="3" id="KW-0813">Transport</keyword>
<reference evidence="9" key="1">
    <citation type="submission" date="2022-10" db="EMBL/GenBank/DDBJ databases">
        <authorList>
            <person name="Hyden B.L."/>
            <person name="Feng K."/>
            <person name="Yates T."/>
            <person name="Jawdy S."/>
            <person name="Smart L.B."/>
            <person name="Muchero W."/>
        </authorList>
    </citation>
    <scope>NUCLEOTIDE SEQUENCE</scope>
    <source>
        <tissue evidence="9">Shoot tip</tissue>
    </source>
</reference>
<evidence type="ECO:0008006" key="11">
    <source>
        <dbReference type="Google" id="ProtNLM"/>
    </source>
</evidence>
<gene>
    <name evidence="9" type="ORF">OIU77_011576</name>
</gene>
<accession>A0ABQ9A0Q8</accession>
<dbReference type="InterPro" id="IPR004324">
    <property type="entry name" value="FBT"/>
</dbReference>
<reference evidence="9" key="2">
    <citation type="journal article" date="2023" name="Int. J. Mol. Sci.">
        <title>De Novo Assembly and Annotation of 11 Diverse Shrub Willow (Salix) Genomes Reveals Novel Gene Organization in Sex-Linked Regions.</title>
        <authorList>
            <person name="Hyden B."/>
            <person name="Feng K."/>
            <person name="Yates T.B."/>
            <person name="Jawdy S."/>
            <person name="Cereghino C."/>
            <person name="Smart L.B."/>
            <person name="Muchero W."/>
        </authorList>
    </citation>
    <scope>NUCLEOTIDE SEQUENCE</scope>
    <source>
        <tissue evidence="9">Shoot tip</tissue>
    </source>
</reference>
<evidence type="ECO:0000256" key="6">
    <source>
        <dbReference type="ARBA" id="ARBA00023136"/>
    </source>
</evidence>
<dbReference type="InterPro" id="IPR036259">
    <property type="entry name" value="MFS_trans_sf"/>
</dbReference>
<dbReference type="InterPro" id="IPR039309">
    <property type="entry name" value="BT1"/>
</dbReference>
<dbReference type="PANTHER" id="PTHR31585">
    <property type="entry name" value="FOLATE-BIOPTERIN TRANSPORTER 1, CHLOROPLASTIC"/>
    <property type="match status" value="1"/>
</dbReference>
<keyword evidence="6 8" id="KW-0472">Membrane</keyword>
<feature type="transmembrane region" description="Helical" evidence="8">
    <location>
        <begin position="248"/>
        <end position="267"/>
    </location>
</feature>
<evidence type="ECO:0000256" key="7">
    <source>
        <dbReference type="SAM" id="MobiDB-lite"/>
    </source>
</evidence>
<feature type="transmembrane region" description="Helical" evidence="8">
    <location>
        <begin position="217"/>
        <end position="236"/>
    </location>
</feature>
<dbReference type="EMBL" id="JAPFFI010000023">
    <property type="protein sequence ID" value="KAJ6321530.1"/>
    <property type="molecule type" value="Genomic_DNA"/>
</dbReference>
<keyword evidence="5 8" id="KW-1133">Transmembrane helix</keyword>
<evidence type="ECO:0000256" key="2">
    <source>
        <dbReference type="ARBA" id="ARBA00007015"/>
    </source>
</evidence>
<dbReference type="Pfam" id="PF03092">
    <property type="entry name" value="BT1"/>
    <property type="match status" value="2"/>
</dbReference>
<evidence type="ECO:0000256" key="3">
    <source>
        <dbReference type="ARBA" id="ARBA00022448"/>
    </source>
</evidence>
<comment type="subcellular location">
    <subcellularLocation>
        <location evidence="1">Membrane</location>
        <topology evidence="1">Multi-pass membrane protein</topology>
    </subcellularLocation>
</comment>
<feature type="region of interest" description="Disordered" evidence="7">
    <location>
        <begin position="1"/>
        <end position="28"/>
    </location>
</feature>
<organism evidence="9 10">
    <name type="scientific">Salix suchowensis</name>
    <dbReference type="NCBI Taxonomy" id="1278906"/>
    <lineage>
        <taxon>Eukaryota</taxon>
        <taxon>Viridiplantae</taxon>
        <taxon>Streptophyta</taxon>
        <taxon>Embryophyta</taxon>
        <taxon>Tracheophyta</taxon>
        <taxon>Spermatophyta</taxon>
        <taxon>Magnoliopsida</taxon>
        <taxon>eudicotyledons</taxon>
        <taxon>Gunneridae</taxon>
        <taxon>Pentapetalae</taxon>
        <taxon>rosids</taxon>
        <taxon>fabids</taxon>
        <taxon>Malpighiales</taxon>
        <taxon>Salicaceae</taxon>
        <taxon>Saliceae</taxon>
        <taxon>Salix</taxon>
    </lineage>
</organism>